<dbReference type="PANTHER" id="PTHR34298">
    <property type="entry name" value="SEGREGATION AND CONDENSATION PROTEIN B"/>
    <property type="match status" value="1"/>
</dbReference>
<sequence>MNEELTKKAIIEALIFSARSGIEPSRIASIIGMKLNQVMLLLEELEGEYQGHDHGVMIKSVNGRLRFYTKASIQSYVSQISVRPLVSITDTQMEVLAIVAVKGPLTRNDVELIRGRSSQAQLLELSKMGLVGKRKSKLPGRPYLYKVSSRFYELFQVDDLAEIVQGLAIGGGEDSFEASRDDLTDNGNVEKEVDSSDPGRESEGERQDRDIPET</sequence>
<keyword evidence="1" id="KW-0963">Cytoplasm</keyword>
<dbReference type="SUPFAM" id="SSF46785">
    <property type="entry name" value="Winged helix' DNA-binding domain"/>
    <property type="match status" value="2"/>
</dbReference>
<dbReference type="EMBL" id="LGGP01000281">
    <property type="protein sequence ID" value="KUK79223.1"/>
    <property type="molecule type" value="Genomic_DNA"/>
</dbReference>
<comment type="caution">
    <text evidence="6">The sequence shown here is derived from an EMBL/GenBank/DDBJ whole genome shotgun (WGS) entry which is preliminary data.</text>
</comment>
<evidence type="ECO:0000256" key="2">
    <source>
        <dbReference type="ARBA" id="ARBA00022618"/>
    </source>
</evidence>
<keyword evidence="4" id="KW-0131">Cell cycle</keyword>
<dbReference type="InterPro" id="IPR036388">
    <property type="entry name" value="WH-like_DNA-bd_sf"/>
</dbReference>
<evidence type="ECO:0000256" key="1">
    <source>
        <dbReference type="ARBA" id="ARBA00022490"/>
    </source>
</evidence>
<dbReference type="GO" id="GO:0051301">
    <property type="term" value="P:cell division"/>
    <property type="evidence" value="ECO:0007669"/>
    <property type="project" value="UniProtKB-KW"/>
</dbReference>
<feature type="region of interest" description="Disordered" evidence="5">
    <location>
        <begin position="173"/>
        <end position="214"/>
    </location>
</feature>
<feature type="compositionally biased region" description="Basic and acidic residues" evidence="5">
    <location>
        <begin position="177"/>
        <end position="214"/>
    </location>
</feature>
<evidence type="ECO:0000313" key="7">
    <source>
        <dbReference type="Proteomes" id="UP000054092"/>
    </source>
</evidence>
<evidence type="ECO:0000256" key="5">
    <source>
        <dbReference type="SAM" id="MobiDB-lite"/>
    </source>
</evidence>
<dbReference type="NCBIfam" id="TIGR00281">
    <property type="entry name" value="SMC-Scp complex subunit ScpB"/>
    <property type="match status" value="1"/>
</dbReference>
<dbReference type="PANTHER" id="PTHR34298:SF2">
    <property type="entry name" value="SEGREGATION AND CONDENSATION PROTEIN B"/>
    <property type="match status" value="1"/>
</dbReference>
<protein>
    <submittedName>
        <fullName evidence="6">Segregation and condensation protein B</fullName>
    </submittedName>
</protein>
<evidence type="ECO:0000256" key="4">
    <source>
        <dbReference type="ARBA" id="ARBA00023306"/>
    </source>
</evidence>
<evidence type="ECO:0000256" key="3">
    <source>
        <dbReference type="ARBA" id="ARBA00022829"/>
    </source>
</evidence>
<keyword evidence="2" id="KW-0132">Cell division</keyword>
<accession>A0A101HLS3</accession>
<evidence type="ECO:0000313" key="6">
    <source>
        <dbReference type="EMBL" id="KUK79223.1"/>
    </source>
</evidence>
<dbReference type="InterPro" id="IPR036390">
    <property type="entry name" value="WH_DNA-bd_sf"/>
</dbReference>
<organism evidence="6 7">
    <name type="scientific">Mesotoga prima</name>
    <dbReference type="NCBI Taxonomy" id="1184387"/>
    <lineage>
        <taxon>Bacteria</taxon>
        <taxon>Thermotogati</taxon>
        <taxon>Thermotogota</taxon>
        <taxon>Thermotogae</taxon>
        <taxon>Kosmotogales</taxon>
        <taxon>Kosmotogaceae</taxon>
        <taxon>Mesotoga</taxon>
    </lineage>
</organism>
<gene>
    <name evidence="6" type="ORF">XD94_1447</name>
</gene>
<dbReference type="Pfam" id="PF04079">
    <property type="entry name" value="SMC_ScpB"/>
    <property type="match status" value="1"/>
</dbReference>
<dbReference type="Proteomes" id="UP000054092">
    <property type="component" value="Unassembled WGS sequence"/>
</dbReference>
<dbReference type="Gene3D" id="1.10.10.10">
    <property type="entry name" value="Winged helix-like DNA-binding domain superfamily/Winged helix DNA-binding domain"/>
    <property type="match status" value="2"/>
</dbReference>
<proteinExistence type="predicted"/>
<reference evidence="7" key="1">
    <citation type="journal article" date="2015" name="MBio">
        <title>Genome-Resolved Metagenomic Analysis Reveals Roles for Candidate Phyla and Other Microbial Community Members in Biogeochemical Transformations in Oil Reservoirs.</title>
        <authorList>
            <person name="Hu P."/>
            <person name="Tom L."/>
            <person name="Singh A."/>
            <person name="Thomas B.C."/>
            <person name="Baker B.J."/>
            <person name="Piceno Y.M."/>
            <person name="Andersen G.L."/>
            <person name="Banfield J.F."/>
        </authorList>
    </citation>
    <scope>NUCLEOTIDE SEQUENCE [LARGE SCALE GENOMIC DNA]</scope>
</reference>
<keyword evidence="3" id="KW-0159">Chromosome partition</keyword>
<dbReference type="PATRIC" id="fig|1184387.3.peg.1921"/>
<dbReference type="AlphaFoldDB" id="A0A101HLS3"/>
<dbReference type="GO" id="GO:0051304">
    <property type="term" value="P:chromosome separation"/>
    <property type="evidence" value="ECO:0007669"/>
    <property type="project" value="InterPro"/>
</dbReference>
<dbReference type="InterPro" id="IPR005234">
    <property type="entry name" value="ScpB_csome_segregation"/>
</dbReference>
<name>A0A101HLS3_9BACT</name>